<dbReference type="InterPro" id="IPR008995">
    <property type="entry name" value="Mo/tungstate-bd_C_term_dom"/>
</dbReference>
<evidence type="ECO:0000256" key="3">
    <source>
        <dbReference type="ARBA" id="ARBA00022475"/>
    </source>
</evidence>
<gene>
    <name evidence="11" type="ORF">OOZ53_14995</name>
</gene>
<dbReference type="InterPro" id="IPR050093">
    <property type="entry name" value="ABC_SmlMolc_Importer"/>
</dbReference>
<sequence length="363" mass="39492">MTPASSQHGVQPSAGVTFAAELAFEDIRHDYQGQFTLDGVSLQAAPGEVLCLLGPSGSGKTTLLRLAAGLEVPREGRILLNGREVSGPGAFIPPERRGVGLMFQDFALFPHMTVFENVRFGLNALSESESKKEAMVALERVGLTNYADQYPHALSGGEQQRVALARALSPRPSVLLMDEPFSGLDSRLRDTVRDETLAILRETRATALMVTHDAEEAMRMADRIALLKDGRLIQVGSAEDLYYRPVDLFTAAFFSELNVFEGHVREGRVETPLGTFSAKDAADGGRLSVAIRLSSVEVKERDGDIPARIVFRRFLGVVEQLGLAVPGTEQVVQARLKAGQLPTGLREVMLCVNDHDIMMFESG</sequence>
<evidence type="ECO:0000259" key="10">
    <source>
        <dbReference type="PROSITE" id="PS50893"/>
    </source>
</evidence>
<keyword evidence="8" id="KW-0406">Ion transport</keyword>
<comment type="similarity">
    <text evidence="1">Belongs to the ABC transporter superfamily.</text>
</comment>
<dbReference type="RefSeq" id="WP_271090452.1">
    <property type="nucleotide sequence ID" value="NZ_JAPJZH010000009.1"/>
</dbReference>
<dbReference type="PROSITE" id="PS50893">
    <property type="entry name" value="ABC_TRANSPORTER_2"/>
    <property type="match status" value="1"/>
</dbReference>
<evidence type="ECO:0000256" key="2">
    <source>
        <dbReference type="ARBA" id="ARBA00022448"/>
    </source>
</evidence>
<name>A0ABT4VRL7_9HYPH</name>
<keyword evidence="12" id="KW-1185">Reference proteome</keyword>
<evidence type="ECO:0000256" key="4">
    <source>
        <dbReference type="ARBA" id="ARBA00022496"/>
    </source>
</evidence>
<dbReference type="InterPro" id="IPR027417">
    <property type="entry name" value="P-loop_NTPase"/>
</dbReference>
<protein>
    <submittedName>
        <fullName evidence="11">ABC transporter ATP-binding protein</fullName>
    </submittedName>
</protein>
<proteinExistence type="inferred from homology"/>
<evidence type="ECO:0000256" key="1">
    <source>
        <dbReference type="ARBA" id="ARBA00005417"/>
    </source>
</evidence>
<dbReference type="InterPro" id="IPR003439">
    <property type="entry name" value="ABC_transporter-like_ATP-bd"/>
</dbReference>
<dbReference type="Gene3D" id="3.40.50.300">
    <property type="entry name" value="P-loop containing nucleotide triphosphate hydrolases"/>
    <property type="match status" value="1"/>
</dbReference>
<keyword evidence="7" id="KW-0408">Iron</keyword>
<dbReference type="PANTHER" id="PTHR42781">
    <property type="entry name" value="SPERMIDINE/PUTRESCINE IMPORT ATP-BINDING PROTEIN POTA"/>
    <property type="match status" value="1"/>
</dbReference>
<dbReference type="Pfam" id="PF00005">
    <property type="entry name" value="ABC_tran"/>
    <property type="match status" value="1"/>
</dbReference>
<keyword evidence="6 11" id="KW-0067">ATP-binding</keyword>
<dbReference type="PROSITE" id="PS00211">
    <property type="entry name" value="ABC_TRANSPORTER_1"/>
    <property type="match status" value="1"/>
</dbReference>
<evidence type="ECO:0000313" key="11">
    <source>
        <dbReference type="EMBL" id="MDA4846668.1"/>
    </source>
</evidence>
<evidence type="ECO:0000313" key="12">
    <source>
        <dbReference type="Proteomes" id="UP001148313"/>
    </source>
</evidence>
<evidence type="ECO:0000256" key="7">
    <source>
        <dbReference type="ARBA" id="ARBA00023004"/>
    </source>
</evidence>
<feature type="domain" description="ABC transporter" evidence="10">
    <location>
        <begin position="22"/>
        <end position="254"/>
    </location>
</feature>
<dbReference type="SUPFAM" id="SSF50331">
    <property type="entry name" value="MOP-like"/>
    <property type="match status" value="1"/>
</dbReference>
<keyword evidence="2" id="KW-0813">Transport</keyword>
<keyword evidence="4" id="KW-0410">Iron transport</keyword>
<comment type="caution">
    <text evidence="11">The sequence shown here is derived from an EMBL/GenBank/DDBJ whole genome shotgun (WGS) entry which is preliminary data.</text>
</comment>
<dbReference type="SMART" id="SM00382">
    <property type="entry name" value="AAA"/>
    <property type="match status" value="1"/>
</dbReference>
<evidence type="ECO:0000256" key="5">
    <source>
        <dbReference type="ARBA" id="ARBA00022741"/>
    </source>
</evidence>
<evidence type="ECO:0000256" key="9">
    <source>
        <dbReference type="ARBA" id="ARBA00023136"/>
    </source>
</evidence>
<evidence type="ECO:0000256" key="8">
    <source>
        <dbReference type="ARBA" id="ARBA00023065"/>
    </source>
</evidence>
<dbReference type="InterPro" id="IPR015853">
    <property type="entry name" value="ABC_transpr_FbpC"/>
</dbReference>
<accession>A0ABT4VRL7</accession>
<dbReference type="InterPro" id="IPR017871">
    <property type="entry name" value="ABC_transporter-like_CS"/>
</dbReference>
<dbReference type="CDD" id="cd03259">
    <property type="entry name" value="ABC_Carb_Solutes_like"/>
    <property type="match status" value="1"/>
</dbReference>
<dbReference type="InterPro" id="IPR003593">
    <property type="entry name" value="AAA+_ATPase"/>
</dbReference>
<evidence type="ECO:0000256" key="6">
    <source>
        <dbReference type="ARBA" id="ARBA00022840"/>
    </source>
</evidence>
<dbReference type="GO" id="GO:0005524">
    <property type="term" value="F:ATP binding"/>
    <property type="evidence" value="ECO:0007669"/>
    <property type="project" value="UniProtKB-KW"/>
</dbReference>
<reference evidence="11" key="1">
    <citation type="submission" date="2022-11" db="EMBL/GenBank/DDBJ databases">
        <title>Hoeflea poritis sp. nov., isolated from scleractinian coral Porites lutea.</title>
        <authorList>
            <person name="Zhang G."/>
            <person name="Wei Q."/>
            <person name="Cai L."/>
        </authorList>
    </citation>
    <scope>NUCLEOTIDE SEQUENCE</scope>
    <source>
        <strain evidence="11">E7-10</strain>
    </source>
</reference>
<dbReference type="SUPFAM" id="SSF52540">
    <property type="entry name" value="P-loop containing nucleoside triphosphate hydrolases"/>
    <property type="match status" value="1"/>
</dbReference>
<dbReference type="EMBL" id="JAPJZH010000009">
    <property type="protein sequence ID" value="MDA4846668.1"/>
    <property type="molecule type" value="Genomic_DNA"/>
</dbReference>
<keyword evidence="5" id="KW-0547">Nucleotide-binding</keyword>
<dbReference type="Proteomes" id="UP001148313">
    <property type="component" value="Unassembled WGS sequence"/>
</dbReference>
<organism evidence="11 12">
    <name type="scientific">Hoeflea poritis</name>
    <dbReference type="NCBI Taxonomy" id="2993659"/>
    <lineage>
        <taxon>Bacteria</taxon>
        <taxon>Pseudomonadati</taxon>
        <taxon>Pseudomonadota</taxon>
        <taxon>Alphaproteobacteria</taxon>
        <taxon>Hyphomicrobiales</taxon>
        <taxon>Rhizobiaceae</taxon>
        <taxon>Hoeflea</taxon>
    </lineage>
</organism>
<dbReference type="PANTHER" id="PTHR42781:SF4">
    <property type="entry name" value="SPERMIDINE_PUTRESCINE IMPORT ATP-BINDING PROTEIN POTA"/>
    <property type="match status" value="1"/>
</dbReference>
<keyword evidence="3" id="KW-1003">Cell membrane</keyword>
<keyword evidence="9" id="KW-0472">Membrane</keyword>